<dbReference type="CDD" id="cd00082">
    <property type="entry name" value="HisKA"/>
    <property type="match status" value="1"/>
</dbReference>
<dbReference type="EC" id="2.7.13.3" evidence="3"/>
<evidence type="ECO:0000256" key="5">
    <source>
        <dbReference type="ARBA" id="ARBA00022679"/>
    </source>
</evidence>
<dbReference type="PROSITE" id="PS50046">
    <property type="entry name" value="PHYTOCHROME_2"/>
    <property type="match status" value="1"/>
</dbReference>
<keyword evidence="6 11" id="KW-0418">Kinase</keyword>
<dbReference type="PANTHER" id="PTHR43047:SF63">
    <property type="entry name" value="HISTIDINE KINASE"/>
    <property type="match status" value="1"/>
</dbReference>
<reference evidence="11 12" key="1">
    <citation type="submission" date="2018-03" db="EMBL/GenBank/DDBJ databases">
        <title>The ancient ancestry and fast evolution of plastids.</title>
        <authorList>
            <person name="Moore K.R."/>
            <person name="Magnabosco C."/>
            <person name="Momper L."/>
            <person name="Gold D.A."/>
            <person name="Bosak T."/>
            <person name="Fournier G.P."/>
        </authorList>
    </citation>
    <scope>NUCLEOTIDE SEQUENCE [LARGE SCALE GENOMIC DNA]</scope>
    <source>
        <strain evidence="11 12">CCALA 016</strain>
    </source>
</reference>
<gene>
    <name evidence="11" type="ORF">C7H19_13225</name>
</gene>
<evidence type="ECO:0000256" key="1">
    <source>
        <dbReference type="ARBA" id="ARBA00000085"/>
    </source>
</evidence>
<dbReference type="PRINTS" id="PR00344">
    <property type="entry name" value="BCTRLSENSOR"/>
</dbReference>
<comment type="caution">
    <text evidence="11">The sequence shown here is derived from an EMBL/GenBank/DDBJ whole genome shotgun (WGS) entry which is preliminary data.</text>
</comment>
<dbReference type="SMART" id="SM00065">
    <property type="entry name" value="GAF"/>
    <property type="match status" value="1"/>
</dbReference>
<accession>A0A2T1LX01</accession>
<dbReference type="InterPro" id="IPR005467">
    <property type="entry name" value="His_kinase_dom"/>
</dbReference>
<dbReference type="SMART" id="SM00388">
    <property type="entry name" value="HisKA"/>
    <property type="match status" value="1"/>
</dbReference>
<dbReference type="SUPFAM" id="SSF47384">
    <property type="entry name" value="Homodimeric domain of signal transducing histidine kinase"/>
    <property type="match status" value="1"/>
</dbReference>
<dbReference type="InterPro" id="IPR036097">
    <property type="entry name" value="HisK_dim/P_sf"/>
</dbReference>
<dbReference type="SUPFAM" id="SSF55781">
    <property type="entry name" value="GAF domain-like"/>
    <property type="match status" value="1"/>
</dbReference>
<dbReference type="Gene3D" id="3.30.450.40">
    <property type="match status" value="1"/>
</dbReference>
<comment type="catalytic activity">
    <reaction evidence="1">
        <text>ATP + protein L-histidine = ADP + protein N-phospho-L-histidine.</text>
        <dbReference type="EC" id="2.7.13.3"/>
    </reaction>
</comment>
<evidence type="ECO:0000256" key="2">
    <source>
        <dbReference type="ARBA" id="ARBA00006402"/>
    </source>
</evidence>
<dbReference type="Proteomes" id="UP000239001">
    <property type="component" value="Unassembled WGS sequence"/>
</dbReference>
<keyword evidence="12" id="KW-1185">Reference proteome</keyword>
<evidence type="ECO:0000256" key="3">
    <source>
        <dbReference type="ARBA" id="ARBA00012438"/>
    </source>
</evidence>
<dbReference type="OrthoDB" id="459598at2"/>
<keyword evidence="4" id="KW-0597">Phosphoprotein</keyword>
<dbReference type="PANTHER" id="PTHR43047">
    <property type="entry name" value="TWO-COMPONENT HISTIDINE PROTEIN KINASE"/>
    <property type="match status" value="1"/>
</dbReference>
<proteinExistence type="inferred from homology"/>
<dbReference type="GO" id="GO:0000155">
    <property type="term" value="F:phosphorelay sensor kinase activity"/>
    <property type="evidence" value="ECO:0007669"/>
    <property type="project" value="InterPro"/>
</dbReference>
<dbReference type="SMART" id="SM00387">
    <property type="entry name" value="HATPase_c"/>
    <property type="match status" value="1"/>
</dbReference>
<protein>
    <recommendedName>
        <fullName evidence="8">Circadian input-output histidine kinase CikA</fullName>
        <ecNumber evidence="3">2.7.13.3</ecNumber>
    </recommendedName>
</protein>
<dbReference type="FunFam" id="3.30.565.10:FF:000010">
    <property type="entry name" value="Sensor histidine kinase RcsC"/>
    <property type="match status" value="1"/>
</dbReference>
<keyword evidence="5" id="KW-0808">Transferase</keyword>
<dbReference type="InterPro" id="IPR004358">
    <property type="entry name" value="Sig_transdc_His_kin-like_C"/>
</dbReference>
<dbReference type="InterPro" id="IPR003018">
    <property type="entry name" value="GAF"/>
</dbReference>
<evidence type="ECO:0000259" key="10">
    <source>
        <dbReference type="PROSITE" id="PS50109"/>
    </source>
</evidence>
<dbReference type="GO" id="GO:0009927">
    <property type="term" value="F:histidine phosphotransfer kinase activity"/>
    <property type="evidence" value="ECO:0007669"/>
    <property type="project" value="TreeGrafter"/>
</dbReference>
<keyword evidence="7" id="KW-0902">Two-component regulatory system</keyword>
<evidence type="ECO:0000313" key="11">
    <source>
        <dbReference type="EMBL" id="PSF36683.1"/>
    </source>
</evidence>
<evidence type="ECO:0000256" key="7">
    <source>
        <dbReference type="ARBA" id="ARBA00023012"/>
    </source>
</evidence>
<reference evidence="11 12" key="2">
    <citation type="submission" date="2018-03" db="EMBL/GenBank/DDBJ databases">
        <authorList>
            <person name="Keele B.F."/>
        </authorList>
    </citation>
    <scope>NUCLEOTIDE SEQUENCE [LARGE SCALE GENOMIC DNA]</scope>
    <source>
        <strain evidence="11 12">CCALA 016</strain>
    </source>
</reference>
<evidence type="ECO:0000313" key="12">
    <source>
        <dbReference type="Proteomes" id="UP000239001"/>
    </source>
</evidence>
<comment type="similarity">
    <text evidence="2">In the N-terminal section; belongs to the phytochrome family.</text>
</comment>
<dbReference type="EMBL" id="PXOH01000013">
    <property type="protein sequence ID" value="PSF36683.1"/>
    <property type="molecule type" value="Genomic_DNA"/>
</dbReference>
<dbReference type="InterPro" id="IPR036890">
    <property type="entry name" value="HATPase_C_sf"/>
</dbReference>
<feature type="domain" description="Phytochrome chromophore attachment site" evidence="9">
    <location>
        <begin position="147"/>
        <end position="186"/>
    </location>
</feature>
<sequence length="436" mass="49794">MSQSSWLIKQQQKLLKYQNYQELIQLINQQINNYYLTQNKLEEILQKIAKIFEFEKVLIIKIPNLEKNSRFQKKNVNDSQSNYSFSKITNQWQIEHLFSNFSTPENGILNLEEICLQNLCETQQTKAYSNQTNIIYNQHLCCEYSILSLPISIKGELWGILVLETKQQNRYFTEEEIQFLEQISQQIGIAIYQISIQEQLAKKQESYQHTSEYFSNMTHELRAPLAGILGFARMLQEQIYGSLNPKQSQYVNAVVSSGEHLMAIVNDLLDLSKIEANREELLLEKLAVEDLCLAALSIVQGKAEQQGLVIDLKIAKNVDFCYADQQRLKQILINLLSNAIKFTEKGSVTLEVARPKNSITFSIIDTGIGITKVDQEKLFQPFQQIKSSLSRKHKGTGLGLALSQKLAQLHGGKITLVSEVGQGSCFTVEIPHPEEL</sequence>
<dbReference type="Gene3D" id="1.10.287.130">
    <property type="match status" value="1"/>
</dbReference>
<dbReference type="CDD" id="cd16922">
    <property type="entry name" value="HATPase_EvgS-ArcB-TorS-like"/>
    <property type="match status" value="1"/>
</dbReference>
<dbReference type="GO" id="GO:0005886">
    <property type="term" value="C:plasma membrane"/>
    <property type="evidence" value="ECO:0007669"/>
    <property type="project" value="TreeGrafter"/>
</dbReference>
<dbReference type="InterPro" id="IPR016132">
    <property type="entry name" value="Phyto_chromo_attachment"/>
</dbReference>
<dbReference type="SUPFAM" id="SSF55874">
    <property type="entry name" value="ATPase domain of HSP90 chaperone/DNA topoisomerase II/histidine kinase"/>
    <property type="match status" value="1"/>
</dbReference>
<dbReference type="InterPro" id="IPR003661">
    <property type="entry name" value="HisK_dim/P_dom"/>
</dbReference>
<dbReference type="InterPro" id="IPR029016">
    <property type="entry name" value="GAF-like_dom_sf"/>
</dbReference>
<dbReference type="Pfam" id="PF00512">
    <property type="entry name" value="HisKA"/>
    <property type="match status" value="1"/>
</dbReference>
<feature type="domain" description="Histidine kinase" evidence="10">
    <location>
        <begin position="216"/>
        <end position="434"/>
    </location>
</feature>
<dbReference type="AlphaFoldDB" id="A0A2T1LX01"/>
<dbReference type="InterPro" id="IPR003594">
    <property type="entry name" value="HATPase_dom"/>
</dbReference>
<name>A0A2T1LX01_9CHRO</name>
<evidence type="ECO:0000256" key="4">
    <source>
        <dbReference type="ARBA" id="ARBA00022553"/>
    </source>
</evidence>
<dbReference type="Pfam" id="PF01590">
    <property type="entry name" value="GAF"/>
    <property type="match status" value="1"/>
</dbReference>
<evidence type="ECO:0000256" key="8">
    <source>
        <dbReference type="ARBA" id="ARBA00074306"/>
    </source>
</evidence>
<evidence type="ECO:0000259" key="9">
    <source>
        <dbReference type="PROSITE" id="PS50046"/>
    </source>
</evidence>
<evidence type="ECO:0000256" key="6">
    <source>
        <dbReference type="ARBA" id="ARBA00022777"/>
    </source>
</evidence>
<organism evidence="11 12">
    <name type="scientific">Aphanothece hegewaldii CCALA 016</name>
    <dbReference type="NCBI Taxonomy" id="2107694"/>
    <lineage>
        <taxon>Bacteria</taxon>
        <taxon>Bacillati</taxon>
        <taxon>Cyanobacteriota</taxon>
        <taxon>Cyanophyceae</taxon>
        <taxon>Oscillatoriophycideae</taxon>
        <taxon>Chroococcales</taxon>
        <taxon>Aphanothecaceae</taxon>
        <taxon>Aphanothece</taxon>
    </lineage>
</organism>
<dbReference type="PROSITE" id="PS50109">
    <property type="entry name" value="HIS_KIN"/>
    <property type="match status" value="1"/>
</dbReference>
<dbReference type="Gene3D" id="3.30.565.10">
    <property type="entry name" value="Histidine kinase-like ATPase, C-terminal domain"/>
    <property type="match status" value="1"/>
</dbReference>
<dbReference type="Pfam" id="PF02518">
    <property type="entry name" value="HATPase_c"/>
    <property type="match status" value="1"/>
</dbReference>